<dbReference type="Proteomes" id="UP000319212">
    <property type="component" value="Unassembled WGS sequence"/>
</dbReference>
<reference evidence="3 4" key="1">
    <citation type="journal article" date="2019" name="Environ. Microbiol.">
        <title>Species interactions and distinct microbial communities in high Arctic permafrost affected cryosols are associated with the CH4 and CO2 gas fluxes.</title>
        <authorList>
            <person name="Altshuler I."/>
            <person name="Hamel J."/>
            <person name="Turney S."/>
            <person name="Magnuson E."/>
            <person name="Levesque R."/>
            <person name="Greer C."/>
            <person name="Whyte L.G."/>
        </authorList>
    </citation>
    <scope>NUCLEOTIDE SEQUENCE [LARGE SCALE GENOMIC DNA]</scope>
    <source>
        <strain evidence="3 4">S06.C</strain>
    </source>
</reference>
<evidence type="ECO:0000256" key="1">
    <source>
        <dbReference type="ARBA" id="ARBA00006484"/>
    </source>
</evidence>
<dbReference type="PRINTS" id="PR00081">
    <property type="entry name" value="GDHRDH"/>
</dbReference>
<dbReference type="GO" id="GO:0016491">
    <property type="term" value="F:oxidoreductase activity"/>
    <property type="evidence" value="ECO:0007669"/>
    <property type="project" value="UniProtKB-KW"/>
</dbReference>
<dbReference type="SUPFAM" id="SSF51735">
    <property type="entry name" value="NAD(P)-binding Rossmann-fold domains"/>
    <property type="match status" value="1"/>
</dbReference>
<dbReference type="Gene3D" id="3.40.50.720">
    <property type="entry name" value="NAD(P)-binding Rossmann-like Domain"/>
    <property type="match status" value="1"/>
</dbReference>
<comment type="similarity">
    <text evidence="1">Belongs to the short-chain dehydrogenases/reductases (SDR) family.</text>
</comment>
<dbReference type="PANTHER" id="PTHR43477:SF1">
    <property type="entry name" value="DIHYDROANTICAPSIN 7-DEHYDROGENASE"/>
    <property type="match status" value="1"/>
</dbReference>
<organism evidence="3 4">
    <name type="scientific">Variovorax guangxiensis</name>
    <dbReference type="NCBI Taxonomy" id="1775474"/>
    <lineage>
        <taxon>Bacteria</taxon>
        <taxon>Pseudomonadati</taxon>
        <taxon>Pseudomonadota</taxon>
        <taxon>Betaproteobacteria</taxon>
        <taxon>Burkholderiales</taxon>
        <taxon>Comamonadaceae</taxon>
        <taxon>Variovorax</taxon>
    </lineage>
</organism>
<evidence type="ECO:0000256" key="2">
    <source>
        <dbReference type="ARBA" id="ARBA00023002"/>
    </source>
</evidence>
<dbReference type="PANTHER" id="PTHR43477">
    <property type="entry name" value="DIHYDROANTICAPSIN 7-DEHYDROGENASE"/>
    <property type="match status" value="1"/>
</dbReference>
<keyword evidence="2" id="KW-0560">Oxidoreductase</keyword>
<sequence>MNFYADKTVLITGGGGGIGIETARVFLDAGASVRLVDVAEDALARAVQTLGPSGRLSTQVNDLSDQDACLRALEDGPGPYALVHLAGLSLPDPEDTSDLSLFDATMAANVRNGYQLGRLFHARCAGTPELPSRLVFACSLAFRRGGLDRIAYSAAKGAIAGMVRAMTRRFAPTVHVNAVAPGIILTPMTRQLIAERADKLMAEIPIRRFAEPREVATVIEFLCGPASSYVNGQIINVDGGTIHS</sequence>
<comment type="caution">
    <text evidence="3">The sequence shown here is derived from an EMBL/GenBank/DDBJ whole genome shotgun (WGS) entry which is preliminary data.</text>
</comment>
<accession>A0A502DGB5</accession>
<dbReference type="OrthoDB" id="9806974at2"/>
<proteinExistence type="inferred from homology"/>
<evidence type="ECO:0000313" key="3">
    <source>
        <dbReference type="EMBL" id="TPG23489.1"/>
    </source>
</evidence>
<dbReference type="InterPro" id="IPR036291">
    <property type="entry name" value="NAD(P)-bd_dom_sf"/>
</dbReference>
<dbReference type="CDD" id="cd05233">
    <property type="entry name" value="SDR_c"/>
    <property type="match status" value="1"/>
</dbReference>
<dbReference type="InterPro" id="IPR002347">
    <property type="entry name" value="SDR_fam"/>
</dbReference>
<dbReference type="Pfam" id="PF13561">
    <property type="entry name" value="adh_short_C2"/>
    <property type="match status" value="1"/>
</dbReference>
<protein>
    <submittedName>
        <fullName evidence="3">SDR family oxidoreductase</fullName>
    </submittedName>
</protein>
<name>A0A502DGB5_9BURK</name>
<evidence type="ECO:0000313" key="4">
    <source>
        <dbReference type="Proteomes" id="UP000319212"/>
    </source>
</evidence>
<dbReference type="AlphaFoldDB" id="A0A502DGB5"/>
<dbReference type="RefSeq" id="WP_140839666.1">
    <property type="nucleotide sequence ID" value="NZ_RCZI01000010.1"/>
</dbReference>
<dbReference type="InterPro" id="IPR051122">
    <property type="entry name" value="SDR_DHRS6-like"/>
</dbReference>
<dbReference type="EMBL" id="RCZI01000010">
    <property type="protein sequence ID" value="TPG23489.1"/>
    <property type="molecule type" value="Genomic_DNA"/>
</dbReference>
<gene>
    <name evidence="3" type="ORF">EAH82_20730</name>
</gene>